<dbReference type="OrthoDB" id="9792335at2"/>
<keyword evidence="4" id="KW-0862">Zinc</keyword>
<proteinExistence type="predicted"/>
<evidence type="ECO:0000256" key="1">
    <source>
        <dbReference type="ARBA" id="ARBA00001947"/>
    </source>
</evidence>
<dbReference type="EMBL" id="ASRV01000069">
    <property type="protein sequence ID" value="EOR27150.1"/>
    <property type="molecule type" value="Genomic_DNA"/>
</dbReference>
<dbReference type="SUPFAM" id="SSF53187">
    <property type="entry name" value="Zn-dependent exopeptidases"/>
    <property type="match status" value="1"/>
</dbReference>
<evidence type="ECO:0000256" key="3">
    <source>
        <dbReference type="ARBA" id="ARBA00022801"/>
    </source>
</evidence>
<dbReference type="Gene3D" id="3.40.630.10">
    <property type="entry name" value="Zn peptidases"/>
    <property type="match status" value="2"/>
</dbReference>
<dbReference type="Proteomes" id="UP000013988">
    <property type="component" value="Unassembled WGS sequence"/>
</dbReference>
<accession>R9CDN9</accession>
<dbReference type="PATRIC" id="fig|1202534.3.peg.1186"/>
<dbReference type="InterPro" id="IPR050072">
    <property type="entry name" value="Peptidase_M20A"/>
</dbReference>
<protein>
    <submittedName>
        <fullName evidence="6">Peptidase</fullName>
    </submittedName>
</protein>
<dbReference type="NCBIfam" id="TIGR03526">
    <property type="entry name" value="selenium_YgeY"/>
    <property type="match status" value="1"/>
</dbReference>
<dbReference type="GO" id="GO:0008777">
    <property type="term" value="F:acetylornithine deacetylase activity"/>
    <property type="evidence" value="ECO:0007669"/>
    <property type="project" value="TreeGrafter"/>
</dbReference>
<reference evidence="6 7" key="1">
    <citation type="submission" date="2013-03" db="EMBL/GenBank/DDBJ databases">
        <title>Whole genome shotgun sequencing of Clostridium sartagoforme AAU1.</title>
        <authorList>
            <person name="Joshi C.G."/>
            <person name="Duggirala S.M."/>
            <person name="Nathani N.M."/>
            <person name="Bhatt V.D."/>
            <person name="Patel A.K."/>
            <person name="Pandya P.R."/>
            <person name="KaPatel J.A."/>
        </authorList>
    </citation>
    <scope>NUCLEOTIDE SEQUENCE [LARGE SCALE GENOMIC DNA]</scope>
    <source>
        <strain evidence="6 7">AAU1</strain>
    </source>
</reference>
<evidence type="ECO:0000256" key="4">
    <source>
        <dbReference type="ARBA" id="ARBA00022833"/>
    </source>
</evidence>
<dbReference type="RefSeq" id="WP_016206612.1">
    <property type="nucleotide sequence ID" value="NZ_ASRV01000069.1"/>
</dbReference>
<dbReference type="InterPro" id="IPR011650">
    <property type="entry name" value="Peptidase_M20_dimer"/>
</dbReference>
<evidence type="ECO:0000259" key="5">
    <source>
        <dbReference type="Pfam" id="PF07687"/>
    </source>
</evidence>
<dbReference type="SUPFAM" id="SSF55031">
    <property type="entry name" value="Bacterial exopeptidase dimerisation domain"/>
    <property type="match status" value="1"/>
</dbReference>
<keyword evidence="2" id="KW-0479">Metal-binding</keyword>
<dbReference type="GO" id="GO:0046872">
    <property type="term" value="F:metal ion binding"/>
    <property type="evidence" value="ECO:0007669"/>
    <property type="project" value="UniProtKB-KW"/>
</dbReference>
<feature type="domain" description="Peptidase M20 dimerisation" evidence="5">
    <location>
        <begin position="183"/>
        <end position="283"/>
    </location>
</feature>
<dbReference type="PROSITE" id="PS00758">
    <property type="entry name" value="ARGE_DAPE_CPG2_1"/>
    <property type="match status" value="1"/>
</dbReference>
<dbReference type="InterPro" id="IPR001261">
    <property type="entry name" value="ArgE/DapE_CS"/>
</dbReference>
<dbReference type="InterPro" id="IPR036264">
    <property type="entry name" value="Bact_exopeptidase_dim_dom"/>
</dbReference>
<dbReference type="Pfam" id="PF01546">
    <property type="entry name" value="Peptidase_M20"/>
    <property type="match status" value="1"/>
</dbReference>
<dbReference type="Pfam" id="PF07687">
    <property type="entry name" value="M20_dimer"/>
    <property type="match status" value="1"/>
</dbReference>
<dbReference type="AlphaFoldDB" id="R9CDN9"/>
<evidence type="ECO:0000256" key="2">
    <source>
        <dbReference type="ARBA" id="ARBA00022723"/>
    </source>
</evidence>
<dbReference type="CDD" id="cd05649">
    <property type="entry name" value="M20_ArgE_DapE-like"/>
    <property type="match status" value="1"/>
</dbReference>
<keyword evidence="7" id="KW-1185">Reference proteome</keyword>
<dbReference type="InterPro" id="IPR002933">
    <property type="entry name" value="Peptidase_M20"/>
</dbReference>
<evidence type="ECO:0000313" key="7">
    <source>
        <dbReference type="Proteomes" id="UP000013988"/>
    </source>
</evidence>
<dbReference type="GO" id="GO:0006526">
    <property type="term" value="P:L-arginine biosynthetic process"/>
    <property type="evidence" value="ECO:0007669"/>
    <property type="project" value="TreeGrafter"/>
</dbReference>
<keyword evidence="3" id="KW-0378">Hydrolase</keyword>
<comment type="cofactor">
    <cofactor evidence="1">
        <name>Zn(2+)</name>
        <dbReference type="ChEBI" id="CHEBI:29105"/>
    </cofactor>
</comment>
<gene>
    <name evidence="6" type="ORF">A500_05901</name>
</gene>
<name>R9CDN9_9CLOT</name>
<comment type="caution">
    <text evidence="6">The sequence shown here is derived from an EMBL/GenBank/DDBJ whole genome shotgun (WGS) entry which is preliminary data.</text>
</comment>
<evidence type="ECO:0000313" key="6">
    <source>
        <dbReference type="EMBL" id="EOR27150.1"/>
    </source>
</evidence>
<organism evidence="6 7">
    <name type="scientific">Clostridium sartagoforme AAU1</name>
    <dbReference type="NCBI Taxonomy" id="1202534"/>
    <lineage>
        <taxon>Bacteria</taxon>
        <taxon>Bacillati</taxon>
        <taxon>Bacillota</taxon>
        <taxon>Clostridia</taxon>
        <taxon>Eubacteriales</taxon>
        <taxon>Clostridiaceae</taxon>
        <taxon>Clostridium</taxon>
    </lineage>
</organism>
<sequence>MEYKYIYEEIIKSSENYKEDMSNFLREIISIPCESCNEKAKIMRIKKEMEKVGFDKIEIDPMGNLLAYIGSGSHLIAMDGHVDTVGVGDPSLWNYNPYEGDEDAEVILGRGVSDQGGGIAAMVYAGKIIKDLNLENDYTLLIACTVQEEDCDGLCWQYIINEDNINPEFVVITEPTSCNIYRGHRGRVEIKVSTNGISCHGSAPERGENAIFKMAPILDELKSLDKGLMYNDFLGKGTLTVSEIFFSSPSRCAVADGCSISIDRRLTDGESHKFAIEQIKNLPSVKKANAQVSIYNYDKKSYTGLSYETQSYFPTWVIPEEHEVCQTLIETYRSLFKAEPIVDKWTFSTNGVSIMGRYGIPCIGFGPGHEDQAHAPNERTWKSEIVKAAAMYALIPTIYVNKVNNK</sequence>
<dbReference type="InterPro" id="IPR017706">
    <property type="entry name" value="Peptidase_M20/DapE_YgeY"/>
</dbReference>
<dbReference type="Gene3D" id="3.30.70.360">
    <property type="match status" value="1"/>
</dbReference>
<dbReference type="NCBIfam" id="NF009555">
    <property type="entry name" value="PRK13004.1"/>
    <property type="match status" value="1"/>
</dbReference>
<dbReference type="PANTHER" id="PTHR43808:SF31">
    <property type="entry name" value="N-ACETYL-L-CITRULLINE DEACETYLASE"/>
    <property type="match status" value="1"/>
</dbReference>
<dbReference type="PANTHER" id="PTHR43808">
    <property type="entry name" value="ACETYLORNITHINE DEACETYLASE"/>
    <property type="match status" value="1"/>
</dbReference>